<comment type="similarity">
    <text evidence="3 9">Belongs to the CobD/CbiB family.</text>
</comment>
<dbReference type="Pfam" id="PF03186">
    <property type="entry name" value="CobD_Cbib"/>
    <property type="match status" value="1"/>
</dbReference>
<dbReference type="GO" id="GO:0048472">
    <property type="term" value="F:threonine-phosphate decarboxylase activity"/>
    <property type="evidence" value="ECO:0007669"/>
    <property type="project" value="InterPro"/>
</dbReference>
<dbReference type="HAMAP" id="MF_00024">
    <property type="entry name" value="CobD_CbiB"/>
    <property type="match status" value="1"/>
</dbReference>
<proteinExistence type="inferred from homology"/>
<comment type="caution">
    <text evidence="10">The sequence shown here is derived from an EMBL/GenBank/DDBJ whole genome shotgun (WGS) entry which is preliminary data.</text>
</comment>
<comment type="pathway">
    <text evidence="2 9">Cofactor biosynthesis; adenosylcobalamin biosynthesis.</text>
</comment>
<keyword evidence="4 9" id="KW-1003">Cell membrane</keyword>
<evidence type="ECO:0000256" key="5">
    <source>
        <dbReference type="ARBA" id="ARBA00022573"/>
    </source>
</evidence>
<accession>A0A5C5UQW3</accession>
<keyword evidence="11" id="KW-1185">Reference proteome</keyword>
<name>A0A5C5UQW3_9CORY</name>
<evidence type="ECO:0000256" key="1">
    <source>
        <dbReference type="ARBA" id="ARBA00004651"/>
    </source>
</evidence>
<evidence type="ECO:0000256" key="6">
    <source>
        <dbReference type="ARBA" id="ARBA00022692"/>
    </source>
</evidence>
<dbReference type="GO" id="GO:0015420">
    <property type="term" value="F:ABC-type vitamin B12 transporter activity"/>
    <property type="evidence" value="ECO:0007669"/>
    <property type="project" value="UniProtKB-UniRule"/>
</dbReference>
<sequence length="305" mass="32072">MKFTHATALALGMLADRTIPDPQRNHPVAVFGNYASWLEKRLYRDSRSAGVVYVAAAVIPPTLAAHWVARRWPGPALGAAIWASLGGATLQRTAIALALRIDAGDTEGAREWVPWLCSRDPQALDAPGMVRAAVESVAENTSDAVVAPIVWSLFGAPGVVAHRCVNTLDAMVGYRNERYENFGWAAAKLDDAMAWVPARLTALIHVGFAASAGRGEEALRAWLEDAPKHPSPNAGPVEATAAAALGVQLGGDTIYEHGVEQRPRLGEGPAPSTATVRQATRLSRMVQGVAGGIVAAVGVVCGAVR</sequence>
<comment type="subcellular location">
    <subcellularLocation>
        <location evidence="1 9">Cell membrane</location>
        <topology evidence="1 9">Multi-pass membrane protein</topology>
    </subcellularLocation>
</comment>
<dbReference type="GO" id="GO:0009236">
    <property type="term" value="P:cobalamin biosynthetic process"/>
    <property type="evidence" value="ECO:0007669"/>
    <property type="project" value="UniProtKB-UniRule"/>
</dbReference>
<dbReference type="PANTHER" id="PTHR34308:SF1">
    <property type="entry name" value="COBALAMIN BIOSYNTHESIS PROTEIN CBIB"/>
    <property type="match status" value="1"/>
</dbReference>
<keyword evidence="7 9" id="KW-1133">Transmembrane helix</keyword>
<dbReference type="EMBL" id="VOHM01000004">
    <property type="protein sequence ID" value="TWT28566.1"/>
    <property type="molecule type" value="Genomic_DNA"/>
</dbReference>
<evidence type="ECO:0000313" key="11">
    <source>
        <dbReference type="Proteomes" id="UP000320791"/>
    </source>
</evidence>
<dbReference type="InterPro" id="IPR004485">
    <property type="entry name" value="Cobalamin_biosynth_CobD/CbiB"/>
</dbReference>
<dbReference type="Proteomes" id="UP000320791">
    <property type="component" value="Unassembled WGS sequence"/>
</dbReference>
<evidence type="ECO:0000256" key="9">
    <source>
        <dbReference type="HAMAP-Rule" id="MF_00024"/>
    </source>
</evidence>
<keyword evidence="6 9" id="KW-0812">Transmembrane</keyword>
<reference evidence="10 11" key="1">
    <citation type="submission" date="2019-08" db="EMBL/GenBank/DDBJ databases">
        <authorList>
            <person name="Lei W."/>
        </authorList>
    </citation>
    <scope>NUCLEOTIDE SEQUENCE [LARGE SCALE GENOMIC DNA]</scope>
    <source>
        <strain evidence="10 11">CCUG 58627</strain>
    </source>
</reference>
<comment type="function">
    <text evidence="9">Converts cobyric acid to cobinamide by the addition of aminopropanol on the F carboxylic group.</text>
</comment>
<evidence type="ECO:0000256" key="8">
    <source>
        <dbReference type="ARBA" id="ARBA00023136"/>
    </source>
</evidence>
<dbReference type="PANTHER" id="PTHR34308">
    <property type="entry name" value="COBALAMIN BIOSYNTHESIS PROTEIN CBIB"/>
    <property type="match status" value="1"/>
</dbReference>
<evidence type="ECO:0000256" key="2">
    <source>
        <dbReference type="ARBA" id="ARBA00004953"/>
    </source>
</evidence>
<protein>
    <recommendedName>
        <fullName evidence="9">Cobalamin biosynthesis protein CobD</fullName>
    </recommendedName>
</protein>
<dbReference type="GO" id="GO:0005886">
    <property type="term" value="C:plasma membrane"/>
    <property type="evidence" value="ECO:0007669"/>
    <property type="project" value="UniProtKB-SubCell"/>
</dbReference>
<dbReference type="OrthoDB" id="9811967at2"/>
<dbReference type="UniPathway" id="UPA00148"/>
<evidence type="ECO:0000256" key="3">
    <source>
        <dbReference type="ARBA" id="ARBA00006263"/>
    </source>
</evidence>
<evidence type="ECO:0000256" key="7">
    <source>
        <dbReference type="ARBA" id="ARBA00022989"/>
    </source>
</evidence>
<dbReference type="NCBIfam" id="TIGR00380">
    <property type="entry name" value="cobal_cbiB"/>
    <property type="match status" value="1"/>
</dbReference>
<evidence type="ECO:0000256" key="4">
    <source>
        <dbReference type="ARBA" id="ARBA00022475"/>
    </source>
</evidence>
<organism evidence="10 11">
    <name type="scientific">Corynebacterium canis</name>
    <dbReference type="NCBI Taxonomy" id="679663"/>
    <lineage>
        <taxon>Bacteria</taxon>
        <taxon>Bacillati</taxon>
        <taxon>Actinomycetota</taxon>
        <taxon>Actinomycetes</taxon>
        <taxon>Mycobacteriales</taxon>
        <taxon>Corynebacteriaceae</taxon>
        <taxon>Corynebacterium</taxon>
    </lineage>
</organism>
<dbReference type="AlphaFoldDB" id="A0A5C5UQW3"/>
<evidence type="ECO:0000313" key="10">
    <source>
        <dbReference type="EMBL" id="TWT28566.1"/>
    </source>
</evidence>
<dbReference type="RefSeq" id="WP_146323652.1">
    <property type="nucleotide sequence ID" value="NZ_BAABLR010000014.1"/>
</dbReference>
<keyword evidence="5 9" id="KW-0169">Cobalamin biosynthesis</keyword>
<keyword evidence="8 9" id="KW-0472">Membrane</keyword>
<gene>
    <name evidence="9 10" type="primary">cobD</name>
    <name evidence="10" type="ORF">FRX94_03075</name>
</gene>